<evidence type="ECO:0000259" key="2">
    <source>
        <dbReference type="Pfam" id="PF13360"/>
    </source>
</evidence>
<keyword evidence="3" id="KW-0418">Kinase</keyword>
<dbReference type="GO" id="GO:0004674">
    <property type="term" value="F:protein serine/threonine kinase activity"/>
    <property type="evidence" value="ECO:0007669"/>
    <property type="project" value="UniProtKB-KW"/>
</dbReference>
<sequence length="442" mass="48671">MTFRNRLVATTLFALTFCSPAWAGDSWPQFRGASGDGVSEATNVPLKWSEAENVAWKTPIEGKGWSSPVLANGKLWLTTAITTEASKEAFEKKLKGKPKFQQMTSELAASIQLRAIEIDYATGEIGKQVDLFYIEDPDPIHSTNSYASPTPVLEGDRLYCHFGTYGTCCVDTITGKLVWKNQLPLQHNVGPGSSPVLHDGVMILTCDGADQQYVCGLNATTGEQMWKTDRPPHRKEDGDMQKAYATPLVVTWEGRTMAIVPGAQWDCAYDPLSGEELWRVDHGDGFSNVPRPVFKDGIVYICTGFTRAELWAMSVEGLGDVTDSHVGWTMNKQVPTKPSPVLWKNLLFMVSDRGIATCVDTENGETVWTERLGGNYSASPAIAEERIYFCNEEGKTIVVAPEREFKVLAESQIAGQIMASPLLLDGAIVLRTENSLYRIGKK</sequence>
<dbReference type="HOGENOM" id="CLU_027480_2_1_0"/>
<dbReference type="EMBL" id="AANZ01000005">
    <property type="protein sequence ID" value="EAQ81325.1"/>
    <property type="molecule type" value="Genomic_DNA"/>
</dbReference>
<keyword evidence="3" id="KW-0723">Serine/threonine-protein kinase</keyword>
<protein>
    <submittedName>
        <fullName evidence="3">Probable serine/threonine protein kinase afsK</fullName>
    </submittedName>
</protein>
<dbReference type="PANTHER" id="PTHR34512:SF30">
    <property type="entry name" value="OUTER MEMBRANE PROTEIN ASSEMBLY FACTOR BAMB"/>
    <property type="match status" value="1"/>
</dbReference>
<dbReference type="STRING" id="314230.DSM3645_23076"/>
<accession>A3ZQ52</accession>
<dbReference type="InterPro" id="IPR015943">
    <property type="entry name" value="WD40/YVTN_repeat-like_dom_sf"/>
</dbReference>
<dbReference type="InterPro" id="IPR011047">
    <property type="entry name" value="Quinoprotein_ADH-like_sf"/>
</dbReference>
<evidence type="ECO:0000313" key="3">
    <source>
        <dbReference type="EMBL" id="EAQ81325.1"/>
    </source>
</evidence>
<evidence type="ECO:0000256" key="1">
    <source>
        <dbReference type="SAM" id="SignalP"/>
    </source>
</evidence>
<dbReference type="AlphaFoldDB" id="A3ZQ52"/>
<evidence type="ECO:0000313" key="4">
    <source>
        <dbReference type="Proteomes" id="UP000004358"/>
    </source>
</evidence>
<dbReference type="SUPFAM" id="SSF50998">
    <property type="entry name" value="Quinoprotein alcohol dehydrogenase-like"/>
    <property type="match status" value="1"/>
</dbReference>
<dbReference type="Pfam" id="PF13360">
    <property type="entry name" value="PQQ_2"/>
    <property type="match status" value="2"/>
</dbReference>
<feature type="domain" description="Pyrrolo-quinoline quinone repeat" evidence="2">
    <location>
        <begin position="147"/>
        <end position="231"/>
    </location>
</feature>
<dbReference type="InterPro" id="IPR002372">
    <property type="entry name" value="PQQ_rpt_dom"/>
</dbReference>
<feature type="chain" id="PRO_5002663605" evidence="1">
    <location>
        <begin position="24"/>
        <end position="442"/>
    </location>
</feature>
<dbReference type="eggNOG" id="COG1520">
    <property type="taxonomic scope" value="Bacteria"/>
</dbReference>
<gene>
    <name evidence="3" type="ORF">DSM3645_23076</name>
</gene>
<comment type="caution">
    <text evidence="3">The sequence shown here is derived from an EMBL/GenBank/DDBJ whole genome shotgun (WGS) entry which is preliminary data.</text>
</comment>
<dbReference type="RefSeq" id="WP_002652514.1">
    <property type="nucleotide sequence ID" value="NZ_CH672376.1"/>
</dbReference>
<dbReference type="PANTHER" id="PTHR34512">
    <property type="entry name" value="CELL SURFACE PROTEIN"/>
    <property type="match status" value="1"/>
</dbReference>
<feature type="domain" description="Pyrrolo-quinoline quinone repeat" evidence="2">
    <location>
        <begin position="326"/>
        <end position="394"/>
    </location>
</feature>
<proteinExistence type="predicted"/>
<keyword evidence="3" id="KW-0808">Transferase</keyword>
<reference evidence="3 4" key="1">
    <citation type="submission" date="2006-02" db="EMBL/GenBank/DDBJ databases">
        <authorList>
            <person name="Amann R."/>
            <person name="Ferriera S."/>
            <person name="Johnson J."/>
            <person name="Kravitz S."/>
            <person name="Halpern A."/>
            <person name="Remington K."/>
            <person name="Beeson K."/>
            <person name="Tran B."/>
            <person name="Rogers Y.-H."/>
            <person name="Friedman R."/>
            <person name="Venter J.C."/>
        </authorList>
    </citation>
    <scope>NUCLEOTIDE SEQUENCE [LARGE SCALE GENOMIC DNA]</scope>
    <source>
        <strain evidence="3 4">DSM 3645</strain>
    </source>
</reference>
<dbReference type="Proteomes" id="UP000004358">
    <property type="component" value="Unassembled WGS sequence"/>
</dbReference>
<name>A3ZQ52_9BACT</name>
<keyword evidence="1" id="KW-0732">Signal</keyword>
<organism evidence="3 4">
    <name type="scientific">Blastopirellula marina DSM 3645</name>
    <dbReference type="NCBI Taxonomy" id="314230"/>
    <lineage>
        <taxon>Bacteria</taxon>
        <taxon>Pseudomonadati</taxon>
        <taxon>Planctomycetota</taxon>
        <taxon>Planctomycetia</taxon>
        <taxon>Pirellulales</taxon>
        <taxon>Pirellulaceae</taxon>
        <taxon>Blastopirellula</taxon>
    </lineage>
</organism>
<dbReference type="OrthoDB" id="244732at2"/>
<dbReference type="Gene3D" id="2.130.10.10">
    <property type="entry name" value="YVTN repeat-like/Quinoprotein amine dehydrogenase"/>
    <property type="match status" value="1"/>
</dbReference>
<feature type="signal peptide" evidence="1">
    <location>
        <begin position="1"/>
        <end position="23"/>
    </location>
</feature>